<dbReference type="AlphaFoldDB" id="A0A9P5D3C4"/>
<sequence length="408" mass="44681">MRTEETPSLPSSILPPLRSLESTSQDAIFTALRGLMAIYCPHLSEDGQKQQVKTSALDDDDDDDKDSPLAAIRADAFEKSFVERWLTGFLSRSEMLTCFDSDVNDSRQRAVDLASHIFESLTANSDDDDQQRQEELADYTRDFSFTVLGRDDEEPITVRLNDGLAGQNPKEADDVGLQSWGASIVFSDLLCNEPSRFGLTRENLGVSPRIVDLGAGTGLVSFVLAKLLPRLDVPDSTVIPTDYHPLVLDNLRANVDANFSASASSSSSFTSASLSTTTTASSTVSRDSVPAALLDWAKPSSEPPLHLPADMLFATDVVYMAQHAAWIRNCATGLLAPKGIFWLLVTVRDTGRFDGVSDTVGRAFADEDRPRGPDGRRLTILNEERLEKRKAIGRGDEAGYRLFRIGWA</sequence>
<comment type="caution">
    <text evidence="1">The sequence shown here is derived from an EMBL/GenBank/DDBJ whole genome shotgun (WGS) entry which is preliminary data.</text>
</comment>
<dbReference type="RefSeq" id="XP_035323439.1">
    <property type="nucleotide sequence ID" value="XM_035467427.1"/>
</dbReference>
<organism evidence="1 2">
    <name type="scientific">Geosmithia morbida</name>
    <dbReference type="NCBI Taxonomy" id="1094350"/>
    <lineage>
        <taxon>Eukaryota</taxon>
        <taxon>Fungi</taxon>
        <taxon>Dikarya</taxon>
        <taxon>Ascomycota</taxon>
        <taxon>Pezizomycotina</taxon>
        <taxon>Sordariomycetes</taxon>
        <taxon>Hypocreomycetidae</taxon>
        <taxon>Hypocreales</taxon>
        <taxon>Bionectriaceae</taxon>
        <taxon>Geosmithia</taxon>
    </lineage>
</organism>
<dbReference type="EMBL" id="JAANYQ010000004">
    <property type="protein sequence ID" value="KAF4124787.1"/>
    <property type="molecule type" value="Genomic_DNA"/>
</dbReference>
<keyword evidence="1" id="KW-0808">Transferase</keyword>
<gene>
    <name evidence="1" type="ORF">GMORB2_5453</name>
</gene>
<dbReference type="SUPFAM" id="SSF53335">
    <property type="entry name" value="S-adenosyl-L-methionine-dependent methyltransferases"/>
    <property type="match status" value="1"/>
</dbReference>
<dbReference type="GeneID" id="55971681"/>
<dbReference type="GO" id="GO:0032259">
    <property type="term" value="P:methylation"/>
    <property type="evidence" value="ECO:0007669"/>
    <property type="project" value="UniProtKB-KW"/>
</dbReference>
<proteinExistence type="predicted"/>
<dbReference type="Gene3D" id="3.40.50.150">
    <property type="entry name" value="Vaccinia Virus protein VP39"/>
    <property type="match status" value="1"/>
</dbReference>
<evidence type="ECO:0000313" key="1">
    <source>
        <dbReference type="EMBL" id="KAF4124787.1"/>
    </source>
</evidence>
<dbReference type="Proteomes" id="UP000749293">
    <property type="component" value="Unassembled WGS sequence"/>
</dbReference>
<dbReference type="OrthoDB" id="433955at2759"/>
<reference evidence="1" key="1">
    <citation type="submission" date="2020-03" db="EMBL/GenBank/DDBJ databases">
        <title>Site-based positive gene gene selection in Geosmithia morbida across the United States reveals a broad range of putative effectors and factors for local host and environmental adapation.</title>
        <authorList>
            <person name="Onufrak A."/>
            <person name="Murdoch R.W."/>
            <person name="Gazis R."/>
            <person name="Huff M."/>
            <person name="Staton M."/>
            <person name="Klingeman W."/>
            <person name="Hadziabdic D."/>
        </authorList>
    </citation>
    <scope>NUCLEOTIDE SEQUENCE</scope>
    <source>
        <strain evidence="1">1262</strain>
    </source>
</reference>
<dbReference type="InterPro" id="IPR029063">
    <property type="entry name" value="SAM-dependent_MTases_sf"/>
</dbReference>
<evidence type="ECO:0000313" key="2">
    <source>
        <dbReference type="Proteomes" id="UP000749293"/>
    </source>
</evidence>
<dbReference type="GO" id="GO:0008757">
    <property type="term" value="F:S-adenosylmethionine-dependent methyltransferase activity"/>
    <property type="evidence" value="ECO:0007669"/>
    <property type="project" value="UniProtKB-ARBA"/>
</dbReference>
<dbReference type="InterPro" id="IPR019410">
    <property type="entry name" value="Methyltransf_16"/>
</dbReference>
<keyword evidence="1" id="KW-0489">Methyltransferase</keyword>
<protein>
    <submittedName>
        <fullName evidence="1">Methyltransferase</fullName>
    </submittedName>
</protein>
<dbReference type="PANTHER" id="PTHR14614:SF147">
    <property type="entry name" value="S-ADENOSYLMETHIONINE-DEPENDENT METHYLTRANSFERASE OF THE SEVEN BETA-STRAND FAMILY"/>
    <property type="match status" value="1"/>
</dbReference>
<dbReference type="Pfam" id="PF10294">
    <property type="entry name" value="Methyltransf_16"/>
    <property type="match status" value="1"/>
</dbReference>
<name>A0A9P5D3C4_9HYPO</name>
<dbReference type="PANTHER" id="PTHR14614">
    <property type="entry name" value="HEPATOCELLULAR CARCINOMA-ASSOCIATED ANTIGEN"/>
    <property type="match status" value="1"/>
</dbReference>
<accession>A0A9P5D3C4</accession>
<keyword evidence="2" id="KW-1185">Reference proteome</keyword>